<dbReference type="GO" id="GO:0005068">
    <property type="term" value="F:transmembrane receptor protein tyrosine kinase adaptor activity"/>
    <property type="evidence" value="ECO:0007669"/>
    <property type="project" value="TreeGrafter"/>
</dbReference>
<dbReference type="GO" id="GO:0005737">
    <property type="term" value="C:cytoplasm"/>
    <property type="evidence" value="ECO:0007669"/>
    <property type="project" value="TreeGrafter"/>
</dbReference>
<organism evidence="3 4">
    <name type="scientific">Marmota monax</name>
    <name type="common">Woodchuck</name>
    <dbReference type="NCBI Taxonomy" id="9995"/>
    <lineage>
        <taxon>Eukaryota</taxon>
        <taxon>Metazoa</taxon>
        <taxon>Chordata</taxon>
        <taxon>Craniata</taxon>
        <taxon>Vertebrata</taxon>
        <taxon>Euteleostomi</taxon>
        <taxon>Mammalia</taxon>
        <taxon>Eutheria</taxon>
        <taxon>Euarchontoglires</taxon>
        <taxon>Glires</taxon>
        <taxon>Rodentia</taxon>
        <taxon>Sciuromorpha</taxon>
        <taxon>Sciuridae</taxon>
        <taxon>Xerinae</taxon>
        <taxon>Marmotini</taxon>
        <taxon>Marmota</taxon>
    </lineage>
</organism>
<evidence type="ECO:0000313" key="4">
    <source>
        <dbReference type="Proteomes" id="UP000662637"/>
    </source>
</evidence>
<dbReference type="SMART" id="SM00233">
    <property type="entry name" value="PH"/>
    <property type="match status" value="1"/>
</dbReference>
<feature type="domain" description="PH" evidence="2">
    <location>
        <begin position="1"/>
        <end position="97"/>
    </location>
</feature>
<name>A0A834Q9L1_MARMO</name>
<dbReference type="Proteomes" id="UP000662637">
    <property type="component" value="Unassembled WGS sequence"/>
</dbReference>
<evidence type="ECO:0000259" key="2">
    <source>
        <dbReference type="PROSITE" id="PS50003"/>
    </source>
</evidence>
<dbReference type="PROSITE" id="PS50003">
    <property type="entry name" value="PH_DOMAIN"/>
    <property type="match status" value="1"/>
</dbReference>
<evidence type="ECO:0000313" key="3">
    <source>
        <dbReference type="EMBL" id="KAF7474287.1"/>
    </source>
</evidence>
<dbReference type="PANTHER" id="PTHR45960">
    <property type="entry name" value="GRB2-ASSOCIATED-BINDING PROTEIN"/>
    <property type="match status" value="1"/>
</dbReference>
<proteinExistence type="inferred from homology"/>
<accession>A0A834Q9L1</accession>
<dbReference type="SUPFAM" id="SSF50729">
    <property type="entry name" value="PH domain-like"/>
    <property type="match status" value="1"/>
</dbReference>
<protein>
    <recommendedName>
        <fullName evidence="2">PH domain-containing protein</fullName>
    </recommendedName>
</protein>
<dbReference type="PANTHER" id="PTHR45960:SF4">
    <property type="entry name" value="GRB2-ASSOCIATED-BINDING PROTEIN 4"/>
    <property type="match status" value="1"/>
</dbReference>
<dbReference type="InterPro" id="IPR001849">
    <property type="entry name" value="PH_domain"/>
</dbReference>
<dbReference type="InterPro" id="IPR046355">
    <property type="entry name" value="Gab1-4-like"/>
</dbReference>
<dbReference type="Gene3D" id="2.30.29.30">
    <property type="entry name" value="Pleckstrin-homology domain (PH domain)/Phosphotyrosine-binding domain (PTB)"/>
    <property type="match status" value="1"/>
</dbReference>
<dbReference type="EMBL" id="WJEC01004092">
    <property type="protein sequence ID" value="KAF7474287.1"/>
    <property type="molecule type" value="Genomic_DNA"/>
</dbReference>
<comment type="similarity">
    <text evidence="1">Belongs to the GAB family.</text>
</comment>
<gene>
    <name evidence="3" type="ORF">GHT09_014979</name>
</gene>
<evidence type="ECO:0000256" key="1">
    <source>
        <dbReference type="ARBA" id="ARBA00029462"/>
    </source>
</evidence>
<sequence>MSRLQAWRRRWFILRNSQESIDPAVLEYYKHDQSKKPLRIINLDLCEQVHAYVTFHEKGLPGGFVFDVQTRDRTFYLVAQTNEDMHKWVQSICQVCGFQRLVQSKDSLTNDSSASQHPIPSSAKLNCSCQQHLQENRRSTLAHCRKPTLITCSSSDGEEGQPMWSSRAPQEFLHQYLHLDQCMSHGPQSAR</sequence>
<reference evidence="3" key="1">
    <citation type="submission" date="2020-08" db="EMBL/GenBank/DDBJ databases">
        <authorList>
            <person name="Shumante A."/>
            <person name="Zimin A.V."/>
            <person name="Puiu D."/>
            <person name="Salzberg S.L."/>
        </authorList>
    </citation>
    <scope>NUCLEOTIDE SEQUENCE</scope>
    <source>
        <strain evidence="3">WC2-LM</strain>
        <tissue evidence="3">Liver</tissue>
    </source>
</reference>
<dbReference type="AlphaFoldDB" id="A0A834Q9L1"/>
<comment type="caution">
    <text evidence="3">The sequence shown here is derived from an EMBL/GenBank/DDBJ whole genome shotgun (WGS) entry which is preliminary data.</text>
</comment>
<dbReference type="Pfam" id="PF00169">
    <property type="entry name" value="PH"/>
    <property type="match status" value="1"/>
</dbReference>
<dbReference type="InterPro" id="IPR011993">
    <property type="entry name" value="PH-like_dom_sf"/>
</dbReference>